<dbReference type="RefSeq" id="WP_007067247.1">
    <property type="nucleotide sequence ID" value="NZ_DS022272.1"/>
</dbReference>
<dbReference type="EMBL" id="AATP01000001">
    <property type="protein sequence ID" value="EAU43273.1"/>
    <property type="molecule type" value="Genomic_DNA"/>
</dbReference>
<dbReference type="STRING" id="217511.GCA_001463845_00857"/>
<dbReference type="AlphaFoldDB" id="Q0G4Z1"/>
<dbReference type="SUPFAM" id="SSF56601">
    <property type="entry name" value="beta-lactamase/transpeptidase-like"/>
    <property type="match status" value="1"/>
</dbReference>
<dbReference type="Gene3D" id="3.40.710.10">
    <property type="entry name" value="DD-peptidase/beta-lactamase superfamily"/>
    <property type="match status" value="1"/>
</dbReference>
<evidence type="ECO:0000256" key="2">
    <source>
        <dbReference type="ARBA" id="ARBA00009009"/>
    </source>
</evidence>
<evidence type="ECO:0000313" key="5">
    <source>
        <dbReference type="EMBL" id="EAU43273.1"/>
    </source>
</evidence>
<evidence type="ECO:0000313" key="6">
    <source>
        <dbReference type="Proteomes" id="UP000004310"/>
    </source>
</evidence>
<dbReference type="InterPro" id="IPR000871">
    <property type="entry name" value="Beta-lactam_class-A"/>
</dbReference>
<evidence type="ECO:0000259" key="4">
    <source>
        <dbReference type="Pfam" id="PF13354"/>
    </source>
</evidence>
<name>Q0G4Z1_9HYPH</name>
<dbReference type="InterPro" id="IPR045155">
    <property type="entry name" value="Beta-lactam_cat"/>
</dbReference>
<dbReference type="InterPro" id="IPR012338">
    <property type="entry name" value="Beta-lactam/transpept-like"/>
</dbReference>
<keyword evidence="6" id="KW-1185">Reference proteome</keyword>
<dbReference type="GO" id="GO:0046677">
    <property type="term" value="P:response to antibiotic"/>
    <property type="evidence" value="ECO:0007669"/>
    <property type="project" value="InterPro"/>
</dbReference>
<organism evidence="5 6">
    <name type="scientific">Fulvimarina pelagi HTCC2506</name>
    <dbReference type="NCBI Taxonomy" id="314231"/>
    <lineage>
        <taxon>Bacteria</taxon>
        <taxon>Pseudomonadati</taxon>
        <taxon>Pseudomonadota</taxon>
        <taxon>Alphaproteobacteria</taxon>
        <taxon>Hyphomicrobiales</taxon>
        <taxon>Aurantimonadaceae</taxon>
        <taxon>Fulvimarina</taxon>
    </lineage>
</organism>
<evidence type="ECO:0000256" key="1">
    <source>
        <dbReference type="ARBA" id="ARBA00001526"/>
    </source>
</evidence>
<evidence type="ECO:0000256" key="3">
    <source>
        <dbReference type="ARBA" id="ARBA00012865"/>
    </source>
</evidence>
<comment type="similarity">
    <text evidence="2">Belongs to the class-A beta-lactamase family.</text>
</comment>
<dbReference type="HOGENOM" id="CLU_031960_6_0_5"/>
<dbReference type="PRINTS" id="PR00118">
    <property type="entry name" value="BLACTAMASEA"/>
</dbReference>
<comment type="catalytic activity">
    <reaction evidence="1">
        <text>a beta-lactam + H2O = a substituted beta-amino acid</text>
        <dbReference type="Rhea" id="RHEA:20401"/>
        <dbReference type="ChEBI" id="CHEBI:15377"/>
        <dbReference type="ChEBI" id="CHEBI:35627"/>
        <dbReference type="ChEBI" id="CHEBI:140347"/>
        <dbReference type="EC" id="3.5.2.6"/>
    </reaction>
</comment>
<dbReference type="PANTHER" id="PTHR35333">
    <property type="entry name" value="BETA-LACTAMASE"/>
    <property type="match status" value="1"/>
</dbReference>
<dbReference type="GO" id="GO:0008800">
    <property type="term" value="F:beta-lactamase activity"/>
    <property type="evidence" value="ECO:0007669"/>
    <property type="project" value="UniProtKB-EC"/>
</dbReference>
<dbReference type="Pfam" id="PF13354">
    <property type="entry name" value="Beta-lactamase2"/>
    <property type="match status" value="1"/>
</dbReference>
<reference evidence="5 6" key="1">
    <citation type="journal article" date="2010" name="J. Bacteriol.">
        <title>Genome sequence of Fulvimarina pelagi HTCC2506T, a Mn(II)-oxidizing alphaproteobacterium possessing an aerobic anoxygenic photosynthetic gene cluster and Xanthorhodopsin.</title>
        <authorList>
            <person name="Kang I."/>
            <person name="Oh H.M."/>
            <person name="Lim S.I."/>
            <person name="Ferriera S."/>
            <person name="Giovannoni S.J."/>
            <person name="Cho J.C."/>
        </authorList>
    </citation>
    <scope>NUCLEOTIDE SEQUENCE [LARGE SCALE GENOMIC DNA]</scope>
    <source>
        <strain evidence="5 6">HTCC2506</strain>
    </source>
</reference>
<dbReference type="Proteomes" id="UP000004310">
    <property type="component" value="Unassembled WGS sequence"/>
</dbReference>
<comment type="caution">
    <text evidence="5">The sequence shown here is derived from an EMBL/GenBank/DDBJ whole genome shotgun (WGS) entry which is preliminary data.</text>
</comment>
<proteinExistence type="inferred from homology"/>
<accession>Q0G4Z1</accession>
<dbReference type="NCBIfam" id="NF033103">
    <property type="entry name" value="bla_class_A"/>
    <property type="match status" value="1"/>
</dbReference>
<dbReference type="PANTHER" id="PTHR35333:SF3">
    <property type="entry name" value="BETA-LACTAMASE-TYPE TRANSPEPTIDASE FOLD CONTAINING PROTEIN"/>
    <property type="match status" value="1"/>
</dbReference>
<protein>
    <recommendedName>
        <fullName evidence="3">beta-lactamase</fullName>
        <ecNumber evidence="3">3.5.2.6</ecNumber>
    </recommendedName>
</protein>
<feature type="domain" description="Beta-lactamase class A catalytic" evidence="4">
    <location>
        <begin position="47"/>
        <end position="263"/>
    </location>
</feature>
<dbReference type="EC" id="3.5.2.6" evidence="3"/>
<dbReference type="eggNOG" id="COG2367">
    <property type="taxonomic scope" value="Bacteria"/>
</dbReference>
<sequence length="290" mass="30730">MQTTFSATAHAIALVALSTGIACVQVGARAPDEVAAKLEDRLETRVGVFVLDTGTGETWEHRADERFPMASTFKSFACSALLDKAAKGSLALDDTVAVEVSDLVTYSPVTEKRVGSRLSLREACEATLRTSDNTAANIVLEALGGPQAVTDFMRSIGDDATRLDRYETALNEARPGDARDTTTPRAAAESLRTLLLDDGLGASDRQLLGNWMRSNEVAGPLLRAGIPDTWIAADRSGAGGFGTRGVTAVLWPPEHAPFVVAAYLTGREIPMESRNEALAEIGRAVAGLVE</sequence>
<gene>
    <name evidence="5" type="ORF">FP2506_10526</name>
</gene>
<dbReference type="GO" id="GO:0030655">
    <property type="term" value="P:beta-lactam antibiotic catabolic process"/>
    <property type="evidence" value="ECO:0007669"/>
    <property type="project" value="InterPro"/>
</dbReference>